<protein>
    <submittedName>
        <fullName evidence="2">Uncharacterized protein</fullName>
    </submittedName>
</protein>
<dbReference type="PANTHER" id="PTHR33132">
    <property type="entry name" value="OSJNBB0118P14.9 PROTEIN"/>
    <property type="match status" value="1"/>
</dbReference>
<keyword evidence="3" id="KW-1185">Reference proteome</keyword>
<gene>
    <name evidence="2" type="ORF">CSSPTR1EN2_LOCUS16501</name>
</gene>
<feature type="region of interest" description="Disordered" evidence="1">
    <location>
        <begin position="119"/>
        <end position="180"/>
    </location>
</feature>
<dbReference type="Proteomes" id="UP001497512">
    <property type="component" value="Chromosome 4"/>
</dbReference>
<feature type="compositionally biased region" description="Polar residues" evidence="1">
    <location>
        <begin position="171"/>
        <end position="180"/>
    </location>
</feature>
<sequence>MHASNLLKAVLKPQAPSSGEKSPVTVSAVPCAKISSKKSVKKTMVSTSAPVKMTCLCAPTKHAGSFRCRLHRSQTQWGGRPMPSSPPKTEEVEAVLGVSPEPRTSSIPEMVLKPVVSLPAPPPKSLARSPPRGASRLNRMATASQSEEPDVLKPLTNEEHLPRPVKMATGSGVSYTSSRGSRPLVFPMIKNVHDGTKFCL</sequence>
<dbReference type="PANTHER" id="PTHR33132:SF135">
    <property type="entry name" value="OS02G0799700 PROTEIN"/>
    <property type="match status" value="1"/>
</dbReference>
<dbReference type="EMBL" id="OZ019896">
    <property type="protein sequence ID" value="CAK9222882.1"/>
    <property type="molecule type" value="Genomic_DNA"/>
</dbReference>
<reference evidence="2" key="1">
    <citation type="submission" date="2024-02" db="EMBL/GenBank/DDBJ databases">
        <authorList>
            <consortium name="ELIXIR-Norway"/>
            <consortium name="Elixir Norway"/>
        </authorList>
    </citation>
    <scope>NUCLEOTIDE SEQUENCE</scope>
</reference>
<name>A0ABP0UJ39_9BRYO</name>
<evidence type="ECO:0000313" key="2">
    <source>
        <dbReference type="EMBL" id="CAK9222882.1"/>
    </source>
</evidence>
<evidence type="ECO:0000256" key="1">
    <source>
        <dbReference type="SAM" id="MobiDB-lite"/>
    </source>
</evidence>
<proteinExistence type="predicted"/>
<evidence type="ECO:0000313" key="3">
    <source>
        <dbReference type="Proteomes" id="UP001497512"/>
    </source>
</evidence>
<accession>A0ABP0UJ39</accession>
<organism evidence="2 3">
    <name type="scientific">Sphagnum troendelagicum</name>
    <dbReference type="NCBI Taxonomy" id="128251"/>
    <lineage>
        <taxon>Eukaryota</taxon>
        <taxon>Viridiplantae</taxon>
        <taxon>Streptophyta</taxon>
        <taxon>Embryophyta</taxon>
        <taxon>Bryophyta</taxon>
        <taxon>Sphagnophytina</taxon>
        <taxon>Sphagnopsida</taxon>
        <taxon>Sphagnales</taxon>
        <taxon>Sphagnaceae</taxon>
        <taxon>Sphagnum</taxon>
    </lineage>
</organism>